<dbReference type="SUPFAM" id="SSF89872">
    <property type="entry name" value="Inhibitor of vertebrate lysozyme, Ivy"/>
    <property type="match status" value="1"/>
</dbReference>
<evidence type="ECO:0000256" key="5">
    <source>
        <dbReference type="PIRSR" id="PIRSR009103-1"/>
    </source>
</evidence>
<gene>
    <name evidence="8" type="primary">ivy</name>
    <name evidence="8" type="ORF">NCTC11468_03263</name>
</gene>
<feature type="chain" id="PRO_5016159970" evidence="7">
    <location>
        <begin position="24"/>
        <end position="152"/>
    </location>
</feature>
<dbReference type="Gene3D" id="3.40.1420.10">
    <property type="entry name" value="Inhibitor of vertebrate lysozyme"/>
    <property type="match status" value="1"/>
</dbReference>
<comment type="subcellular location">
    <subcellularLocation>
        <location evidence="1">Periplasm</location>
    </subcellularLocation>
</comment>
<accession>A0A2X5PIZ9</accession>
<dbReference type="Pfam" id="PF08816">
    <property type="entry name" value="Ivy"/>
    <property type="match status" value="1"/>
</dbReference>
<dbReference type="Proteomes" id="UP000248758">
    <property type="component" value="Chromosome 1"/>
</dbReference>
<evidence type="ECO:0000313" key="8">
    <source>
        <dbReference type="EMBL" id="SQK76872.1"/>
    </source>
</evidence>
<dbReference type="PIRSF" id="PIRSF009103">
    <property type="entry name" value="Ivy"/>
    <property type="match status" value="1"/>
</dbReference>
<name>A0A2X5PIZ9_9GAMM</name>
<comment type="similarity">
    <text evidence="2">Belongs to the ivy family.</text>
</comment>
<dbReference type="RefSeq" id="WP_029991298.1">
    <property type="nucleotide sequence ID" value="NZ_LS483499.1"/>
</dbReference>
<dbReference type="GO" id="GO:0042597">
    <property type="term" value="C:periplasmic space"/>
    <property type="evidence" value="ECO:0007669"/>
    <property type="project" value="UniProtKB-SubCell"/>
</dbReference>
<protein>
    <submittedName>
        <fullName evidence="8">Inhibitor of vertebrate lysozyme</fullName>
    </submittedName>
</protein>
<dbReference type="AlphaFoldDB" id="A0A2X5PIZ9"/>
<evidence type="ECO:0000256" key="4">
    <source>
        <dbReference type="ARBA" id="ARBA00022764"/>
    </source>
</evidence>
<evidence type="ECO:0000256" key="6">
    <source>
        <dbReference type="PIRSR" id="PIRSR009103-2"/>
    </source>
</evidence>
<dbReference type="InterPro" id="IPR014453">
    <property type="entry name" value="Inhibitor_vertebrate_lysozyme"/>
</dbReference>
<evidence type="ECO:0000256" key="7">
    <source>
        <dbReference type="SAM" id="SignalP"/>
    </source>
</evidence>
<evidence type="ECO:0000256" key="1">
    <source>
        <dbReference type="ARBA" id="ARBA00004418"/>
    </source>
</evidence>
<keyword evidence="4" id="KW-0574">Periplasm</keyword>
<feature type="site" description="Important for lysozyme inhibition" evidence="5">
    <location>
        <position position="82"/>
    </location>
</feature>
<keyword evidence="3 7" id="KW-0732">Signal</keyword>
<dbReference type="EMBL" id="LS483499">
    <property type="protein sequence ID" value="SQK76872.1"/>
    <property type="molecule type" value="Genomic_DNA"/>
</dbReference>
<feature type="disulfide bond" evidence="6">
    <location>
        <begin position="79"/>
        <end position="84"/>
    </location>
</feature>
<evidence type="ECO:0000313" key="9">
    <source>
        <dbReference type="Proteomes" id="UP000248758"/>
    </source>
</evidence>
<sequence>MKLSTMALFTTLCCTGVSFTALAQTPTLSSLVASPQGGTAFAQLIAHQHLPDWIKKGGVESPMQQVTLKGITYQVYSTCKPHDCASENFALIYSPAENTMSGLYARNDEARHREQLQWLNISDALSIDGKTVLYAALSGSLQNHPQAFNYCR</sequence>
<evidence type="ECO:0000256" key="3">
    <source>
        <dbReference type="ARBA" id="ARBA00022729"/>
    </source>
</evidence>
<dbReference type="InterPro" id="IPR036501">
    <property type="entry name" value="Inhibitor_vert_lysozyme_sf"/>
</dbReference>
<feature type="signal peptide" evidence="7">
    <location>
        <begin position="1"/>
        <end position="23"/>
    </location>
</feature>
<evidence type="ECO:0000256" key="2">
    <source>
        <dbReference type="ARBA" id="ARBA00009724"/>
    </source>
</evidence>
<keyword evidence="6" id="KW-1015">Disulfide bond</keyword>
<proteinExistence type="inferred from homology"/>
<organism evidence="8 9">
    <name type="scientific">Tatumella ptyseos</name>
    <dbReference type="NCBI Taxonomy" id="82987"/>
    <lineage>
        <taxon>Bacteria</taxon>
        <taxon>Pseudomonadati</taxon>
        <taxon>Pseudomonadota</taxon>
        <taxon>Gammaproteobacteria</taxon>
        <taxon>Enterobacterales</taxon>
        <taxon>Erwiniaceae</taxon>
        <taxon>Tatumella</taxon>
    </lineage>
</organism>
<reference evidence="8 9" key="1">
    <citation type="submission" date="2018-06" db="EMBL/GenBank/DDBJ databases">
        <authorList>
            <consortium name="Pathogen Informatics"/>
            <person name="Doyle S."/>
        </authorList>
    </citation>
    <scope>NUCLEOTIDE SEQUENCE [LARGE SCALE GENOMIC DNA]</scope>
    <source>
        <strain evidence="8 9">NCTC11468</strain>
    </source>
</reference>
<dbReference type="KEGG" id="tpty:NCTC11468_03263"/>